<feature type="signal peptide" evidence="1">
    <location>
        <begin position="1"/>
        <end position="19"/>
    </location>
</feature>
<feature type="chain" id="PRO_5024374986" description="Lipoprotein" evidence="1">
    <location>
        <begin position="20"/>
        <end position="116"/>
    </location>
</feature>
<evidence type="ECO:0008006" key="4">
    <source>
        <dbReference type="Google" id="ProtNLM"/>
    </source>
</evidence>
<accession>A0A5R9J463</accession>
<reference evidence="2 3" key="1">
    <citation type="submission" date="2019-05" db="EMBL/GenBank/DDBJ databases">
        <authorList>
            <person name="Pankratov T."/>
            <person name="Grouzdev D."/>
        </authorList>
    </citation>
    <scope>NUCLEOTIDE SEQUENCE [LARGE SCALE GENOMIC DNA]</scope>
    <source>
        <strain evidence="2 3">KEBCLARHB70R</strain>
    </source>
</reference>
<dbReference type="Proteomes" id="UP000305654">
    <property type="component" value="Unassembled WGS sequence"/>
</dbReference>
<name>A0A5R9J463_9PROT</name>
<evidence type="ECO:0000313" key="2">
    <source>
        <dbReference type="EMBL" id="TLU72414.1"/>
    </source>
</evidence>
<keyword evidence="1" id="KW-0732">Signal</keyword>
<dbReference type="RefSeq" id="WP_138325876.1">
    <property type="nucleotide sequence ID" value="NZ_VCDI01000003.1"/>
</dbReference>
<keyword evidence="3" id="KW-1185">Reference proteome</keyword>
<proteinExistence type="predicted"/>
<organism evidence="2 3">
    <name type="scientific">Lichenicoccus roseus</name>
    <dbReference type="NCBI Taxonomy" id="2683649"/>
    <lineage>
        <taxon>Bacteria</taxon>
        <taxon>Pseudomonadati</taxon>
        <taxon>Pseudomonadota</taxon>
        <taxon>Alphaproteobacteria</taxon>
        <taxon>Acetobacterales</taxon>
        <taxon>Acetobacteraceae</taxon>
        <taxon>Lichenicoccus</taxon>
    </lineage>
</organism>
<dbReference type="OrthoDB" id="7224786at2"/>
<evidence type="ECO:0000313" key="3">
    <source>
        <dbReference type="Proteomes" id="UP000305654"/>
    </source>
</evidence>
<protein>
    <recommendedName>
        <fullName evidence="4">Lipoprotein</fullName>
    </recommendedName>
</protein>
<gene>
    <name evidence="2" type="ORF">FE263_10090</name>
</gene>
<comment type="caution">
    <text evidence="2">The sequence shown here is derived from an EMBL/GenBank/DDBJ whole genome shotgun (WGS) entry which is preliminary data.</text>
</comment>
<dbReference type="PROSITE" id="PS51257">
    <property type="entry name" value="PROKAR_LIPOPROTEIN"/>
    <property type="match status" value="1"/>
</dbReference>
<sequence length="116" mass="11968">MRRILAAAALAATVVGCQATGAITPPSTLGDATREVVITYLIAHGMAESYLMSGRANPSSLLELVRYDHAALVALRGNQGGPSWTSLSQASSAVRALMDYTTRMDADGGPAGAHHS</sequence>
<evidence type="ECO:0000256" key="1">
    <source>
        <dbReference type="SAM" id="SignalP"/>
    </source>
</evidence>
<dbReference type="EMBL" id="VCDI01000003">
    <property type="protein sequence ID" value="TLU72414.1"/>
    <property type="molecule type" value="Genomic_DNA"/>
</dbReference>
<dbReference type="AlphaFoldDB" id="A0A5R9J463"/>